<organism evidence="4 5">
    <name type="scientific">Malaciobacter mytili LMG 24559</name>
    <dbReference type="NCBI Taxonomy" id="1032238"/>
    <lineage>
        <taxon>Bacteria</taxon>
        <taxon>Pseudomonadati</taxon>
        <taxon>Campylobacterota</taxon>
        <taxon>Epsilonproteobacteria</taxon>
        <taxon>Campylobacterales</taxon>
        <taxon>Arcobacteraceae</taxon>
        <taxon>Malaciobacter</taxon>
    </lineage>
</organism>
<proteinExistence type="predicted"/>
<keyword evidence="1" id="KW-0597">Phosphoprotein</keyword>
<dbReference type="GO" id="GO:0003677">
    <property type="term" value="F:DNA binding"/>
    <property type="evidence" value="ECO:0007669"/>
    <property type="project" value="UniProtKB-KW"/>
</dbReference>
<accession>A0AAX2AJL4</accession>
<dbReference type="Pfam" id="PF00072">
    <property type="entry name" value="Response_reg"/>
    <property type="match status" value="1"/>
</dbReference>
<gene>
    <name evidence="4" type="ORF">CP985_04690</name>
</gene>
<dbReference type="GO" id="GO:0000156">
    <property type="term" value="F:phosphorelay response regulator activity"/>
    <property type="evidence" value="ECO:0007669"/>
    <property type="project" value="InterPro"/>
</dbReference>
<dbReference type="InterPro" id="IPR001789">
    <property type="entry name" value="Sig_transdc_resp-reg_receiver"/>
</dbReference>
<dbReference type="SMART" id="SM00448">
    <property type="entry name" value="REC"/>
    <property type="match status" value="1"/>
</dbReference>
<keyword evidence="4" id="KW-0238">DNA-binding</keyword>
<feature type="domain" description="Response regulatory" evidence="2">
    <location>
        <begin position="2"/>
        <end position="114"/>
    </location>
</feature>
<dbReference type="PANTHER" id="PTHR37299:SF1">
    <property type="entry name" value="STAGE 0 SPORULATION PROTEIN A HOMOLOG"/>
    <property type="match status" value="1"/>
</dbReference>
<dbReference type="KEGG" id="amyt:AMYT_2113"/>
<dbReference type="SMART" id="SM00850">
    <property type="entry name" value="LytTR"/>
    <property type="match status" value="1"/>
</dbReference>
<dbReference type="AlphaFoldDB" id="A0AAX2AJL4"/>
<evidence type="ECO:0000259" key="3">
    <source>
        <dbReference type="PROSITE" id="PS50930"/>
    </source>
</evidence>
<dbReference type="PROSITE" id="PS50930">
    <property type="entry name" value="HTH_LYTTR"/>
    <property type="match status" value="1"/>
</dbReference>
<reference evidence="4 5" key="1">
    <citation type="submission" date="2017-09" db="EMBL/GenBank/DDBJ databases">
        <title>Genomics of the genus Arcobacter.</title>
        <authorList>
            <person name="Perez-Cataluna A."/>
            <person name="Figueras M.J."/>
            <person name="Salas-Masso N."/>
        </authorList>
    </citation>
    <scope>NUCLEOTIDE SEQUENCE [LARGE SCALE GENOMIC DNA]</scope>
    <source>
        <strain evidence="4 5">CECT 7386</strain>
    </source>
</reference>
<name>A0AAX2AJL4_9BACT</name>
<dbReference type="PROSITE" id="PS50110">
    <property type="entry name" value="RESPONSE_REGULATORY"/>
    <property type="match status" value="1"/>
</dbReference>
<feature type="domain" description="HTH LytTR-type" evidence="3">
    <location>
        <begin position="125"/>
        <end position="230"/>
    </location>
</feature>
<dbReference type="Gene3D" id="2.40.50.1020">
    <property type="entry name" value="LytTr DNA-binding domain"/>
    <property type="match status" value="1"/>
</dbReference>
<dbReference type="Gene3D" id="3.40.50.2300">
    <property type="match status" value="1"/>
</dbReference>
<dbReference type="RefSeq" id="WP_114842490.1">
    <property type="nucleotide sequence ID" value="NZ_CP031219.1"/>
</dbReference>
<dbReference type="Pfam" id="PF04397">
    <property type="entry name" value="LytTR"/>
    <property type="match status" value="1"/>
</dbReference>
<dbReference type="Proteomes" id="UP000290092">
    <property type="component" value="Unassembled WGS sequence"/>
</dbReference>
<evidence type="ECO:0000313" key="5">
    <source>
        <dbReference type="Proteomes" id="UP000290092"/>
    </source>
</evidence>
<feature type="modified residue" description="4-aspartylphosphate" evidence="1">
    <location>
        <position position="51"/>
    </location>
</feature>
<keyword evidence="5" id="KW-1185">Reference proteome</keyword>
<evidence type="ECO:0000256" key="1">
    <source>
        <dbReference type="PROSITE-ProRule" id="PRU00169"/>
    </source>
</evidence>
<dbReference type="PANTHER" id="PTHR37299">
    <property type="entry name" value="TRANSCRIPTIONAL REGULATOR-RELATED"/>
    <property type="match status" value="1"/>
</dbReference>
<evidence type="ECO:0000259" key="2">
    <source>
        <dbReference type="PROSITE" id="PS50110"/>
    </source>
</evidence>
<dbReference type="SUPFAM" id="SSF52172">
    <property type="entry name" value="CheY-like"/>
    <property type="match status" value="1"/>
</dbReference>
<dbReference type="EMBL" id="NXID01000013">
    <property type="protein sequence ID" value="RXK16153.1"/>
    <property type="molecule type" value="Genomic_DNA"/>
</dbReference>
<evidence type="ECO:0000313" key="4">
    <source>
        <dbReference type="EMBL" id="RXK16153.1"/>
    </source>
</evidence>
<sequence length="230" mass="27174">MKILIMDDEELAIKRLIRFLEELKYYYEIANNKQEFDALTNTHNFDIYILDINMPEISGLELASEIFANNKEAFVIFQTAYEEYALKAFEIGAIDYLLKPFSKDDLQKSINRAISYKKQEKSIKFLTKNGDEAYLLKPEDIVYIQADLNEVIFRTKDGFSYYSKKISDMENFLTTPNFFRIHRSYIINLDYVKSMKTLEQSKIEFFFTNIKDSVISSKDGAKKFREFIDN</sequence>
<dbReference type="InterPro" id="IPR007492">
    <property type="entry name" value="LytTR_DNA-bd_dom"/>
</dbReference>
<protein>
    <submittedName>
        <fullName evidence="4">DNA-binding response regulator</fullName>
    </submittedName>
</protein>
<dbReference type="InterPro" id="IPR011006">
    <property type="entry name" value="CheY-like_superfamily"/>
</dbReference>
<comment type="caution">
    <text evidence="4">The sequence shown here is derived from an EMBL/GenBank/DDBJ whole genome shotgun (WGS) entry which is preliminary data.</text>
</comment>
<dbReference type="InterPro" id="IPR046947">
    <property type="entry name" value="LytR-like"/>
</dbReference>